<dbReference type="EMBL" id="JBEPLJ010000006">
    <property type="protein sequence ID" value="MET3585784.1"/>
    <property type="molecule type" value="Genomic_DNA"/>
</dbReference>
<protein>
    <submittedName>
        <fullName evidence="2">Uncharacterized protein</fullName>
    </submittedName>
</protein>
<reference evidence="2 3" key="1">
    <citation type="submission" date="2024-06" db="EMBL/GenBank/DDBJ databases">
        <title>Genomic Encyclopedia of Type Strains, Phase IV (KMG-IV): sequencing the most valuable type-strain genomes for metagenomic binning, comparative biology and taxonomic classification.</title>
        <authorList>
            <person name="Goeker M."/>
        </authorList>
    </citation>
    <scope>NUCLEOTIDE SEQUENCE [LARGE SCALE GENOMIC DNA]</scope>
    <source>
        <strain evidence="2 3">DSM 105042</strain>
    </source>
</reference>
<organism evidence="2 3">
    <name type="scientific">Pseudorhizobium tarimense</name>
    <dbReference type="NCBI Taxonomy" id="1079109"/>
    <lineage>
        <taxon>Bacteria</taxon>
        <taxon>Pseudomonadati</taxon>
        <taxon>Pseudomonadota</taxon>
        <taxon>Alphaproteobacteria</taxon>
        <taxon>Hyphomicrobiales</taxon>
        <taxon>Rhizobiaceae</taxon>
        <taxon>Rhizobium/Agrobacterium group</taxon>
        <taxon>Pseudorhizobium</taxon>
    </lineage>
</organism>
<dbReference type="RefSeq" id="WP_247243708.1">
    <property type="nucleotide sequence ID" value="NZ_JALJRA010000006.1"/>
</dbReference>
<keyword evidence="3" id="KW-1185">Reference proteome</keyword>
<feature type="region of interest" description="Disordered" evidence="1">
    <location>
        <begin position="154"/>
        <end position="182"/>
    </location>
</feature>
<evidence type="ECO:0000313" key="3">
    <source>
        <dbReference type="Proteomes" id="UP001549031"/>
    </source>
</evidence>
<evidence type="ECO:0000256" key="1">
    <source>
        <dbReference type="SAM" id="MobiDB-lite"/>
    </source>
</evidence>
<dbReference type="Proteomes" id="UP001549031">
    <property type="component" value="Unassembled WGS sequence"/>
</dbReference>
<evidence type="ECO:0000313" key="2">
    <source>
        <dbReference type="EMBL" id="MET3585784.1"/>
    </source>
</evidence>
<sequence>MTAAQIGDNSKAEKERRVLFGYYHRKDRDIAARMKALAEEKKANRQNAKASGFPAQKLDHYLKAFEAEDQQKPVERLKSDRENLAWLGLIPDDPRGDLLADRATDEQMVQAKGFHAGLTGLDRVSGYDAGSASDKLWLESFDAGRKEYETEVPDLLKRIEAQASKEESPSDGDPFPDQDTMH</sequence>
<comment type="caution">
    <text evidence="2">The sequence shown here is derived from an EMBL/GenBank/DDBJ whole genome shotgun (WGS) entry which is preliminary data.</text>
</comment>
<accession>A0ABV2H5J3</accession>
<feature type="compositionally biased region" description="Basic and acidic residues" evidence="1">
    <location>
        <begin position="154"/>
        <end position="168"/>
    </location>
</feature>
<gene>
    <name evidence="2" type="ORF">ABID21_001893</name>
</gene>
<proteinExistence type="predicted"/>
<name>A0ABV2H5J3_9HYPH</name>